<protein>
    <recommendedName>
        <fullName evidence="4">DUF5673 domain-containing protein</fullName>
    </recommendedName>
</protein>
<dbReference type="RefSeq" id="WP_177963292.1">
    <property type="nucleotide sequence ID" value="NZ_JBBMEX010000001.1"/>
</dbReference>
<proteinExistence type="predicted"/>
<keyword evidence="1" id="KW-1133">Transmembrane helix</keyword>
<dbReference type="EMBL" id="JBBMEX010000001">
    <property type="protein sequence ID" value="MEQ2556478.1"/>
    <property type="molecule type" value="Genomic_DNA"/>
</dbReference>
<keyword evidence="1" id="KW-0812">Transmembrane</keyword>
<dbReference type="Proteomes" id="UP001454489">
    <property type="component" value="Unassembled WGS sequence"/>
</dbReference>
<evidence type="ECO:0008006" key="4">
    <source>
        <dbReference type="Google" id="ProtNLM"/>
    </source>
</evidence>
<name>A0ABV1HAF2_9FIRM</name>
<feature type="transmembrane region" description="Helical" evidence="1">
    <location>
        <begin position="99"/>
        <end position="116"/>
    </location>
</feature>
<evidence type="ECO:0000256" key="1">
    <source>
        <dbReference type="SAM" id="Phobius"/>
    </source>
</evidence>
<evidence type="ECO:0000313" key="3">
    <source>
        <dbReference type="Proteomes" id="UP001454489"/>
    </source>
</evidence>
<gene>
    <name evidence="2" type="ORF">WMO43_01100</name>
</gene>
<organism evidence="2 3">
    <name type="scientific">Maccoyibacter intestinihominis</name>
    <dbReference type="NCBI Taxonomy" id="3133499"/>
    <lineage>
        <taxon>Bacteria</taxon>
        <taxon>Bacillati</taxon>
        <taxon>Bacillota</taxon>
        <taxon>Clostridia</taxon>
        <taxon>Lachnospirales</taxon>
        <taxon>Lachnospiraceae</taxon>
        <taxon>Maccoyibacter</taxon>
    </lineage>
</organism>
<evidence type="ECO:0000313" key="2">
    <source>
        <dbReference type="EMBL" id="MEQ2556478.1"/>
    </source>
</evidence>
<feature type="transmembrane region" description="Helical" evidence="1">
    <location>
        <begin position="61"/>
        <end position="79"/>
    </location>
</feature>
<reference evidence="2 3" key="1">
    <citation type="submission" date="2024-03" db="EMBL/GenBank/DDBJ databases">
        <title>Human intestinal bacterial collection.</title>
        <authorList>
            <person name="Pauvert C."/>
            <person name="Hitch T.C.A."/>
            <person name="Clavel T."/>
        </authorList>
    </citation>
    <scope>NUCLEOTIDE SEQUENCE [LARGE SCALE GENOMIC DNA]</scope>
    <source>
        <strain evidence="2 3">CLA-AA-H185</strain>
    </source>
</reference>
<keyword evidence="1" id="KW-0472">Membrane</keyword>
<sequence>MENLKAIIVFLLFWSIAIWCVRVVKRKHKKQIMKFSEELPEMELVTDEEERKYIYQSINGSGKFLTILIVFVFLFNLWIMADEMKIIWKQWMNGLELDFWTFSGFGIMDWIIAEYLSTKIERKRICESGVVKKKIVHIKSYEKFDYGWPEGVIDGKERELRIDLSPDAEKPFKRDGDMAMLVWLENGENSLLPRMKPKDESNKK</sequence>
<accession>A0ABV1HAF2</accession>
<keyword evidence="3" id="KW-1185">Reference proteome</keyword>
<feature type="transmembrane region" description="Helical" evidence="1">
    <location>
        <begin position="6"/>
        <end position="24"/>
    </location>
</feature>
<comment type="caution">
    <text evidence="2">The sequence shown here is derived from an EMBL/GenBank/DDBJ whole genome shotgun (WGS) entry which is preliminary data.</text>
</comment>